<proteinExistence type="predicted"/>
<dbReference type="EMBL" id="CP099425">
    <property type="protein sequence ID" value="USW56432.1"/>
    <property type="molecule type" value="Genomic_DNA"/>
</dbReference>
<feature type="region of interest" description="Disordered" evidence="4">
    <location>
        <begin position="154"/>
        <end position="207"/>
    </location>
</feature>
<dbReference type="Gene3D" id="1.25.40.10">
    <property type="entry name" value="Tetratricopeptide repeat domain"/>
    <property type="match status" value="1"/>
</dbReference>
<dbReference type="GO" id="GO:0006335">
    <property type="term" value="P:DNA replication-dependent chromatin assembly"/>
    <property type="evidence" value="ECO:0007669"/>
    <property type="project" value="TreeGrafter"/>
</dbReference>
<keyword evidence="7" id="KW-1185">Reference proteome</keyword>
<evidence type="ECO:0000313" key="7">
    <source>
        <dbReference type="Proteomes" id="UP001056384"/>
    </source>
</evidence>
<evidence type="ECO:0000256" key="1">
    <source>
        <dbReference type="ARBA" id="ARBA00022737"/>
    </source>
</evidence>
<feature type="compositionally biased region" description="Acidic residues" evidence="4">
    <location>
        <begin position="183"/>
        <end position="207"/>
    </location>
</feature>
<name>A0A9Q9ENB1_9PEZI</name>
<keyword evidence="3" id="KW-0175">Coiled coil</keyword>
<feature type="compositionally biased region" description="Polar residues" evidence="4">
    <location>
        <begin position="167"/>
        <end position="182"/>
    </location>
</feature>
<dbReference type="Proteomes" id="UP001056384">
    <property type="component" value="Chromosome 8"/>
</dbReference>
<dbReference type="InterPro" id="IPR051730">
    <property type="entry name" value="NASP-like"/>
</dbReference>
<reference evidence="6" key="1">
    <citation type="submission" date="2022-06" db="EMBL/GenBank/DDBJ databases">
        <title>Complete genome sequences of two strains of the flax pathogen Septoria linicola.</title>
        <authorList>
            <person name="Lapalu N."/>
            <person name="Simon A."/>
            <person name="Demenou B."/>
            <person name="Paumier D."/>
            <person name="Guillot M.-P."/>
            <person name="Gout L."/>
            <person name="Valade R."/>
        </authorList>
    </citation>
    <scope>NUCLEOTIDE SEQUENCE</scope>
    <source>
        <strain evidence="6">SE15195</strain>
    </source>
</reference>
<keyword evidence="2" id="KW-0802">TPR repeat</keyword>
<sequence>MTDMASESAVDMAPTEDEQNLPAKLEQLKAAATREYSLKNYGTAAERYADACEVQDLVNGEMSIENADLLYQYGRCLYHVAVANSDVLGGKVASSEEPTRKKRKVAKKEQDAGEGGSSSSSSSSNLIGDAIKSGEQKLAEDVVEAAVGTKDGIVSGSAREGTKETTKPGNSSNPFFQISGDDNWTDSEDDGEDADGEDGEAEDDDDDFAIAFEVLDMARILLARKLESLQDSKDKSEEEKPEARQIRERLADTHDLQAEIALENERFSDAINDTRDSLALKMQLYPEENSLIAEAHFKLSLALEFASVTSTQEDANGVNKVAQVDEEMRADAAKEMELAIASCRARIAKEEASLASLDEAKAAEVKKSLIDVKEMVGEMETRLEDLRKPAASLSAMQNLGPAGAPGAEEEAMRGILGSLLGESKGEQQKRIQEATAKANDLTGMVKKKKPKAEPVPQQQETIVEGKGKRKADDGAAGSSNGNGKKVKFAEEANGDDA</sequence>
<feature type="compositionally biased region" description="Basic and acidic residues" evidence="4">
    <location>
        <begin position="423"/>
        <end position="432"/>
    </location>
</feature>
<feature type="compositionally biased region" description="Basic and acidic residues" evidence="4">
    <location>
        <begin position="463"/>
        <end position="473"/>
    </location>
</feature>
<gene>
    <name evidence="6" type="ORF">Slin15195_G097510</name>
</gene>
<dbReference type="GO" id="GO:0042393">
    <property type="term" value="F:histone binding"/>
    <property type="evidence" value="ECO:0007669"/>
    <property type="project" value="TreeGrafter"/>
</dbReference>
<dbReference type="Pfam" id="PF10516">
    <property type="entry name" value="SHNi-TPR"/>
    <property type="match status" value="1"/>
</dbReference>
<feature type="region of interest" description="Disordered" evidence="4">
    <location>
        <begin position="423"/>
        <end position="497"/>
    </location>
</feature>
<evidence type="ECO:0000256" key="3">
    <source>
        <dbReference type="SAM" id="Coils"/>
    </source>
</evidence>
<accession>A0A9Q9ENB1</accession>
<keyword evidence="1" id="KW-0677">Repeat</keyword>
<evidence type="ECO:0000313" key="6">
    <source>
        <dbReference type="EMBL" id="USW56432.1"/>
    </source>
</evidence>
<dbReference type="InterPro" id="IPR011990">
    <property type="entry name" value="TPR-like_helical_dom_sf"/>
</dbReference>
<feature type="region of interest" description="Disordered" evidence="4">
    <location>
        <begin position="91"/>
        <end position="127"/>
    </location>
</feature>
<evidence type="ECO:0000259" key="5">
    <source>
        <dbReference type="Pfam" id="PF10516"/>
    </source>
</evidence>
<feature type="coiled-coil region" evidence="3">
    <location>
        <begin position="219"/>
        <end position="246"/>
    </location>
</feature>
<dbReference type="AlphaFoldDB" id="A0A9Q9ENB1"/>
<evidence type="ECO:0000256" key="2">
    <source>
        <dbReference type="ARBA" id="ARBA00022803"/>
    </source>
</evidence>
<dbReference type="GO" id="GO:0034080">
    <property type="term" value="P:CENP-A containing chromatin assembly"/>
    <property type="evidence" value="ECO:0007669"/>
    <property type="project" value="TreeGrafter"/>
</dbReference>
<dbReference type="GO" id="GO:0005654">
    <property type="term" value="C:nucleoplasm"/>
    <property type="evidence" value="ECO:0007669"/>
    <property type="project" value="TreeGrafter"/>
</dbReference>
<evidence type="ECO:0000256" key="4">
    <source>
        <dbReference type="SAM" id="MobiDB-lite"/>
    </source>
</evidence>
<feature type="domain" description="Tetratricopeptide SHNi-TPR" evidence="5">
    <location>
        <begin position="251"/>
        <end position="288"/>
    </location>
</feature>
<dbReference type="InterPro" id="IPR019544">
    <property type="entry name" value="Tetratricopeptide_SHNi-TPR_dom"/>
</dbReference>
<protein>
    <submittedName>
        <fullName evidence="6">Tetratricopeptide-like helical domain superfamily, tetratricopeptide, SHNi-TPR</fullName>
    </submittedName>
</protein>
<dbReference type="PANTHER" id="PTHR15081">
    <property type="entry name" value="NUCLEAR AUTOANTIGENIC SPERM PROTEIN NASP -RELATED"/>
    <property type="match status" value="1"/>
</dbReference>
<organism evidence="6 7">
    <name type="scientific">Septoria linicola</name>
    <dbReference type="NCBI Taxonomy" id="215465"/>
    <lineage>
        <taxon>Eukaryota</taxon>
        <taxon>Fungi</taxon>
        <taxon>Dikarya</taxon>
        <taxon>Ascomycota</taxon>
        <taxon>Pezizomycotina</taxon>
        <taxon>Dothideomycetes</taxon>
        <taxon>Dothideomycetidae</taxon>
        <taxon>Mycosphaerellales</taxon>
        <taxon>Mycosphaerellaceae</taxon>
        <taxon>Septoria</taxon>
    </lineage>
</organism>
<dbReference type="PANTHER" id="PTHR15081:SF1">
    <property type="entry name" value="NUCLEAR AUTOANTIGENIC SPERM PROTEIN"/>
    <property type="match status" value="1"/>
</dbReference>
<feature type="region of interest" description="Disordered" evidence="4">
    <location>
        <begin position="1"/>
        <end position="22"/>
    </location>
</feature>